<organism evidence="1 2">
    <name type="scientific">Larinioides sclopetarius</name>
    <dbReference type="NCBI Taxonomy" id="280406"/>
    <lineage>
        <taxon>Eukaryota</taxon>
        <taxon>Metazoa</taxon>
        <taxon>Ecdysozoa</taxon>
        <taxon>Arthropoda</taxon>
        <taxon>Chelicerata</taxon>
        <taxon>Arachnida</taxon>
        <taxon>Araneae</taxon>
        <taxon>Araneomorphae</taxon>
        <taxon>Entelegynae</taxon>
        <taxon>Araneoidea</taxon>
        <taxon>Araneidae</taxon>
        <taxon>Larinioides</taxon>
    </lineage>
</organism>
<dbReference type="EMBL" id="CAXIEN010000116">
    <property type="protein sequence ID" value="CAL1278804.1"/>
    <property type="molecule type" value="Genomic_DNA"/>
</dbReference>
<protein>
    <submittedName>
        <fullName evidence="1">Uncharacterized protein</fullName>
    </submittedName>
</protein>
<evidence type="ECO:0000313" key="1">
    <source>
        <dbReference type="EMBL" id="CAL1278804.1"/>
    </source>
</evidence>
<dbReference type="Proteomes" id="UP001497382">
    <property type="component" value="Unassembled WGS sequence"/>
</dbReference>
<gene>
    <name evidence="1" type="ORF">LARSCL_LOCUS10004</name>
</gene>
<proteinExistence type="predicted"/>
<evidence type="ECO:0000313" key="2">
    <source>
        <dbReference type="Proteomes" id="UP001497382"/>
    </source>
</evidence>
<accession>A0AAV2A5Z8</accession>
<dbReference type="AlphaFoldDB" id="A0AAV2A5Z8"/>
<name>A0AAV2A5Z8_9ARAC</name>
<keyword evidence="2" id="KW-1185">Reference proteome</keyword>
<reference evidence="1 2" key="1">
    <citation type="submission" date="2024-04" db="EMBL/GenBank/DDBJ databases">
        <authorList>
            <person name="Rising A."/>
            <person name="Reimegard J."/>
            <person name="Sonavane S."/>
            <person name="Akerstrom W."/>
            <person name="Nylinder S."/>
            <person name="Hedman E."/>
            <person name="Kallberg Y."/>
        </authorList>
    </citation>
    <scope>NUCLEOTIDE SEQUENCE [LARGE SCALE GENOMIC DNA]</scope>
</reference>
<sequence>MAGDFITQLSKMASEFQKRSYGRRFYHSTQQNGERIPKTILWQEILSLNSAKWRANSKNDPMAGDFITQQNGEFSYNDLQQKISFYEIRCRSGVRASEFQKRYSVGEFSDDVFRIALCAFLYTIGKSRSKTVCSRRVPCATN</sequence>
<comment type="caution">
    <text evidence="1">The sequence shown here is derived from an EMBL/GenBank/DDBJ whole genome shotgun (WGS) entry which is preliminary data.</text>
</comment>